<dbReference type="GO" id="GO:0006805">
    <property type="term" value="P:xenobiotic metabolic process"/>
    <property type="evidence" value="ECO:0007669"/>
    <property type="project" value="TreeGrafter"/>
</dbReference>
<dbReference type="Pfam" id="PF00067">
    <property type="entry name" value="p450"/>
    <property type="match status" value="1"/>
</dbReference>
<proteinExistence type="inferred from homology"/>
<comment type="subcellular location">
    <subcellularLocation>
        <location evidence="4">Endoplasmic reticulum membrane</location>
        <topology evidence="4">Peripheral membrane protein</topology>
    </subcellularLocation>
    <subcellularLocation>
        <location evidence="3">Microsome membrane</location>
        <topology evidence="3">Peripheral membrane protein</topology>
    </subcellularLocation>
</comment>
<organism evidence="15 16">
    <name type="scientific">Zophobas morio</name>
    <dbReference type="NCBI Taxonomy" id="2755281"/>
    <lineage>
        <taxon>Eukaryota</taxon>
        <taxon>Metazoa</taxon>
        <taxon>Ecdysozoa</taxon>
        <taxon>Arthropoda</taxon>
        <taxon>Hexapoda</taxon>
        <taxon>Insecta</taxon>
        <taxon>Pterygota</taxon>
        <taxon>Neoptera</taxon>
        <taxon>Endopterygota</taxon>
        <taxon>Coleoptera</taxon>
        <taxon>Polyphaga</taxon>
        <taxon>Cucujiformia</taxon>
        <taxon>Tenebrionidae</taxon>
        <taxon>Zophobas</taxon>
    </lineage>
</organism>
<dbReference type="GO" id="GO:0020037">
    <property type="term" value="F:heme binding"/>
    <property type="evidence" value="ECO:0007669"/>
    <property type="project" value="InterPro"/>
</dbReference>
<reference evidence="15" key="1">
    <citation type="journal article" date="2023" name="G3 (Bethesda)">
        <title>Whole genome assemblies of Zophobas morio and Tenebrio molitor.</title>
        <authorList>
            <person name="Kaur S."/>
            <person name="Stinson S.A."/>
            <person name="diCenzo G.C."/>
        </authorList>
    </citation>
    <scope>NUCLEOTIDE SEQUENCE</scope>
    <source>
        <strain evidence="15">QUZm001</strain>
    </source>
</reference>
<dbReference type="InterPro" id="IPR002401">
    <property type="entry name" value="Cyt_P450_E_grp-I"/>
</dbReference>
<keyword evidence="16" id="KW-1185">Reference proteome</keyword>
<evidence type="ECO:0000313" key="15">
    <source>
        <dbReference type="EMBL" id="KAJ3645228.1"/>
    </source>
</evidence>
<dbReference type="GO" id="GO:0005789">
    <property type="term" value="C:endoplasmic reticulum membrane"/>
    <property type="evidence" value="ECO:0007669"/>
    <property type="project" value="UniProtKB-SubCell"/>
</dbReference>
<comment type="cofactor">
    <cofactor evidence="1 14">
        <name>heme</name>
        <dbReference type="ChEBI" id="CHEBI:30413"/>
    </cofactor>
</comment>
<keyword evidence="9" id="KW-0492">Microsome</keyword>
<evidence type="ECO:0000256" key="9">
    <source>
        <dbReference type="ARBA" id="ARBA00022848"/>
    </source>
</evidence>
<feature type="binding site" description="axial binding residue" evidence="14">
    <location>
        <position position="622"/>
    </location>
    <ligand>
        <name>heme</name>
        <dbReference type="ChEBI" id="CHEBI:30413"/>
    </ligand>
    <ligandPart>
        <name>Fe</name>
        <dbReference type="ChEBI" id="CHEBI:18248"/>
    </ligandPart>
</feature>
<dbReference type="GO" id="GO:0005506">
    <property type="term" value="F:iron ion binding"/>
    <property type="evidence" value="ECO:0007669"/>
    <property type="project" value="InterPro"/>
</dbReference>
<dbReference type="GO" id="GO:0016712">
    <property type="term" value="F:oxidoreductase activity, acting on paired donors, with incorporation or reduction of molecular oxygen, reduced flavin or flavoprotein as one donor, and incorporation of one atom of oxygen"/>
    <property type="evidence" value="ECO:0007669"/>
    <property type="project" value="TreeGrafter"/>
</dbReference>
<keyword evidence="8" id="KW-0256">Endoplasmic reticulum</keyword>
<dbReference type="InterPro" id="IPR036396">
    <property type="entry name" value="Cyt_P450_sf"/>
</dbReference>
<evidence type="ECO:0000256" key="6">
    <source>
        <dbReference type="ARBA" id="ARBA00022617"/>
    </source>
</evidence>
<dbReference type="AlphaFoldDB" id="A0AA38HX33"/>
<keyword evidence="10" id="KW-0560">Oxidoreductase</keyword>
<evidence type="ECO:0000313" key="16">
    <source>
        <dbReference type="Proteomes" id="UP001168821"/>
    </source>
</evidence>
<evidence type="ECO:0000256" key="14">
    <source>
        <dbReference type="PIRSR" id="PIRSR602401-1"/>
    </source>
</evidence>
<comment type="similarity">
    <text evidence="5">Belongs to the cytochrome P450 family.</text>
</comment>
<evidence type="ECO:0000256" key="12">
    <source>
        <dbReference type="ARBA" id="ARBA00023033"/>
    </source>
</evidence>
<dbReference type="PANTHER" id="PTHR24300">
    <property type="entry name" value="CYTOCHROME P450 508A4-RELATED"/>
    <property type="match status" value="1"/>
</dbReference>
<evidence type="ECO:0000256" key="10">
    <source>
        <dbReference type="ARBA" id="ARBA00023002"/>
    </source>
</evidence>
<comment type="caution">
    <text evidence="15">The sequence shown here is derived from an EMBL/GenBank/DDBJ whole genome shotgun (WGS) entry which is preliminary data.</text>
</comment>
<dbReference type="GO" id="GO:0006082">
    <property type="term" value="P:organic acid metabolic process"/>
    <property type="evidence" value="ECO:0007669"/>
    <property type="project" value="TreeGrafter"/>
</dbReference>
<keyword evidence="7 14" id="KW-0479">Metal-binding</keyword>
<sequence length="675" mass="78079">MLETTIEQLRSIQRDFISIQEATNTFLRWAKLELESKDIDADIHEYFTNVRRRYVKKNYEEKSIDEQPQSPEERFKISTFNVLMDIAVEAMNNRFLKNMDICRDMAILDPNNFEEICNKKSLPDNCMKYLSAKIIKYNSTATSSQLKEELLSFASNWEKLKLTLEDTYKTNYDLDLHIIEDDYDDEDGIDTMIFVVLTILGSILILYIYHHNYQKCLPGPWNLPIIGHLHKLDPVEPHFTLTQLAQKYGPVFRVKLGLTEIAVVSEAKLLRRILMKDETLSRPPFLLLDVMFRRKGLAYSPLKIWKDQRKFVSNFLKAAGAAKFSPNKKRLEDMIINYADNFVQYVHTHGNGASFNASDGLKYYVNSISGTLYLGKSFSRNDEYSRKLPQALDEVVDGAQLAGPLNFLPFLRFWPKYRKTFKVYSDAAQKCREIISTYINEYQMFSNDTSVYNLTEAFLQQRSKGASPEIYTVDQLVNLLFDVFTATTATTTSLKWIVLYLAQYQEVQDKIRQELLQVLGDRTPEMTDLPKLFYTQATLSEIARIRTIAPLGFPHLADEDVYIDDIKIPKGTTIMPLLWAIHMDPEVWNKPEEFRPGRFLNEDNKFRSSELLLPLQCGKRMCVGDELQRMITYLFVATVLKTFKIKPCESSSLDFSGVCGLSLVPKAEKVVFVKI</sequence>
<dbReference type="Proteomes" id="UP001168821">
    <property type="component" value="Unassembled WGS sequence"/>
</dbReference>
<dbReference type="PANTHER" id="PTHR24300:SF403">
    <property type="entry name" value="CYTOCHROME P450 306A1"/>
    <property type="match status" value="1"/>
</dbReference>
<evidence type="ECO:0000256" key="8">
    <source>
        <dbReference type="ARBA" id="ARBA00022824"/>
    </source>
</evidence>
<evidence type="ECO:0000256" key="1">
    <source>
        <dbReference type="ARBA" id="ARBA00001971"/>
    </source>
</evidence>
<dbReference type="FunFam" id="1.10.630.10:FF:000238">
    <property type="entry name" value="Cytochrome P450 2A6"/>
    <property type="match status" value="1"/>
</dbReference>
<name>A0AA38HX33_9CUCU</name>
<dbReference type="SUPFAM" id="SSF48264">
    <property type="entry name" value="Cytochrome P450"/>
    <property type="match status" value="1"/>
</dbReference>
<dbReference type="InterPro" id="IPR050182">
    <property type="entry name" value="Cytochrome_P450_fam2"/>
</dbReference>
<gene>
    <name evidence="15" type="ORF">Zmor_022905</name>
</gene>
<dbReference type="InterPro" id="IPR001128">
    <property type="entry name" value="Cyt_P450"/>
</dbReference>
<protein>
    <submittedName>
        <fullName evidence="15">Uncharacterized protein</fullName>
    </submittedName>
</protein>
<keyword evidence="13" id="KW-0472">Membrane</keyword>
<keyword evidence="6 14" id="KW-0349">Heme</keyword>
<evidence type="ECO:0000256" key="5">
    <source>
        <dbReference type="ARBA" id="ARBA00010617"/>
    </source>
</evidence>
<dbReference type="PRINTS" id="PR00463">
    <property type="entry name" value="EP450I"/>
</dbReference>
<keyword evidence="11 14" id="KW-0408">Iron</keyword>
<evidence type="ECO:0000256" key="3">
    <source>
        <dbReference type="ARBA" id="ARBA00004174"/>
    </source>
</evidence>
<evidence type="ECO:0000256" key="7">
    <source>
        <dbReference type="ARBA" id="ARBA00022723"/>
    </source>
</evidence>
<keyword evidence="12" id="KW-0503">Monooxygenase</keyword>
<evidence type="ECO:0000256" key="11">
    <source>
        <dbReference type="ARBA" id="ARBA00023004"/>
    </source>
</evidence>
<evidence type="ECO:0000256" key="4">
    <source>
        <dbReference type="ARBA" id="ARBA00004406"/>
    </source>
</evidence>
<dbReference type="EMBL" id="JALNTZ010000007">
    <property type="protein sequence ID" value="KAJ3645228.1"/>
    <property type="molecule type" value="Genomic_DNA"/>
</dbReference>
<dbReference type="Gene3D" id="1.10.630.10">
    <property type="entry name" value="Cytochrome P450"/>
    <property type="match status" value="1"/>
</dbReference>
<evidence type="ECO:0000256" key="2">
    <source>
        <dbReference type="ARBA" id="ARBA00003690"/>
    </source>
</evidence>
<accession>A0AA38HX33</accession>
<dbReference type="GO" id="GO:0008395">
    <property type="term" value="F:steroid hydroxylase activity"/>
    <property type="evidence" value="ECO:0007669"/>
    <property type="project" value="TreeGrafter"/>
</dbReference>
<comment type="function">
    <text evidence="2">May be involved in the metabolism of insect hormones and in the breakdown of synthetic insecticides.</text>
</comment>
<evidence type="ECO:0000256" key="13">
    <source>
        <dbReference type="ARBA" id="ARBA00023136"/>
    </source>
</evidence>